<dbReference type="Proteomes" id="UP000634136">
    <property type="component" value="Unassembled WGS sequence"/>
</dbReference>
<reference evidence="2" key="1">
    <citation type="submission" date="2020-09" db="EMBL/GenBank/DDBJ databases">
        <title>Genome-Enabled Discovery of Anthraquinone Biosynthesis in Senna tora.</title>
        <authorList>
            <person name="Kang S.-H."/>
            <person name="Pandey R.P."/>
            <person name="Lee C.-M."/>
            <person name="Sim J.-S."/>
            <person name="Jeong J.-T."/>
            <person name="Choi B.-S."/>
            <person name="Jung M."/>
            <person name="Ginzburg D."/>
            <person name="Zhao K."/>
            <person name="Won S.Y."/>
            <person name="Oh T.-J."/>
            <person name="Yu Y."/>
            <person name="Kim N.-H."/>
            <person name="Lee O.R."/>
            <person name="Lee T.-H."/>
            <person name="Bashyal P."/>
            <person name="Kim T.-S."/>
            <person name="Lee W.-H."/>
            <person name="Kawkins C."/>
            <person name="Kim C.-K."/>
            <person name="Kim J.S."/>
            <person name="Ahn B.O."/>
            <person name="Rhee S.Y."/>
            <person name="Sohng J.K."/>
        </authorList>
    </citation>
    <scope>NUCLEOTIDE SEQUENCE</scope>
    <source>
        <tissue evidence="2">Leaf</tissue>
    </source>
</reference>
<comment type="caution">
    <text evidence="2">The sequence shown here is derived from an EMBL/GenBank/DDBJ whole genome shotgun (WGS) entry which is preliminary data.</text>
</comment>
<protein>
    <submittedName>
        <fullName evidence="2">Uncharacterized protein</fullName>
    </submittedName>
</protein>
<keyword evidence="3" id="KW-1185">Reference proteome</keyword>
<name>A0A834XH99_9FABA</name>
<feature type="compositionally biased region" description="Basic residues" evidence="1">
    <location>
        <begin position="1"/>
        <end position="11"/>
    </location>
</feature>
<evidence type="ECO:0000313" key="2">
    <source>
        <dbReference type="EMBL" id="KAF7843921.1"/>
    </source>
</evidence>
<sequence>MGKQKPHKRKLNSKEKVGLNGVT</sequence>
<feature type="region of interest" description="Disordered" evidence="1">
    <location>
        <begin position="1"/>
        <end position="23"/>
    </location>
</feature>
<gene>
    <name evidence="2" type="ORF">G2W53_000826</name>
</gene>
<dbReference type="EMBL" id="JAAIUW010000001">
    <property type="protein sequence ID" value="KAF7843921.1"/>
    <property type="molecule type" value="Genomic_DNA"/>
</dbReference>
<proteinExistence type="predicted"/>
<evidence type="ECO:0000313" key="3">
    <source>
        <dbReference type="Proteomes" id="UP000634136"/>
    </source>
</evidence>
<organism evidence="2 3">
    <name type="scientific">Senna tora</name>
    <dbReference type="NCBI Taxonomy" id="362788"/>
    <lineage>
        <taxon>Eukaryota</taxon>
        <taxon>Viridiplantae</taxon>
        <taxon>Streptophyta</taxon>
        <taxon>Embryophyta</taxon>
        <taxon>Tracheophyta</taxon>
        <taxon>Spermatophyta</taxon>
        <taxon>Magnoliopsida</taxon>
        <taxon>eudicotyledons</taxon>
        <taxon>Gunneridae</taxon>
        <taxon>Pentapetalae</taxon>
        <taxon>rosids</taxon>
        <taxon>fabids</taxon>
        <taxon>Fabales</taxon>
        <taxon>Fabaceae</taxon>
        <taxon>Caesalpinioideae</taxon>
        <taxon>Cassia clade</taxon>
        <taxon>Senna</taxon>
    </lineage>
</organism>
<evidence type="ECO:0000256" key="1">
    <source>
        <dbReference type="SAM" id="MobiDB-lite"/>
    </source>
</evidence>
<dbReference type="AlphaFoldDB" id="A0A834XH99"/>
<accession>A0A834XH99</accession>